<dbReference type="EMBL" id="LLZH01000310">
    <property type="protein sequence ID" value="KUL25841.1"/>
    <property type="molecule type" value="Genomic_DNA"/>
</dbReference>
<dbReference type="InterPro" id="IPR036188">
    <property type="entry name" value="FAD/NAD-bd_sf"/>
</dbReference>
<evidence type="ECO:0000313" key="2">
    <source>
        <dbReference type="Proteomes" id="UP000053244"/>
    </source>
</evidence>
<name>A0A117MMP1_9ACTN</name>
<dbReference type="OrthoDB" id="7788186at2"/>
<evidence type="ECO:0000313" key="1">
    <source>
        <dbReference type="EMBL" id="KUL25841.1"/>
    </source>
</evidence>
<accession>A0A117MMP1</accession>
<protein>
    <recommendedName>
        <fullName evidence="3">FHA domain-containing protein</fullName>
    </recommendedName>
</protein>
<evidence type="ECO:0008006" key="3">
    <source>
        <dbReference type="Google" id="ProtNLM"/>
    </source>
</evidence>
<comment type="caution">
    <text evidence="1">The sequence shown here is derived from an EMBL/GenBank/DDBJ whole genome shotgun (WGS) entry which is preliminary data.</text>
</comment>
<dbReference type="Gene3D" id="3.50.50.60">
    <property type="entry name" value="FAD/NAD(P)-binding domain"/>
    <property type="match status" value="1"/>
</dbReference>
<dbReference type="AlphaFoldDB" id="A0A117MMP1"/>
<proteinExistence type="predicted"/>
<sequence>MESRTAGMSGELTSRLLGSPLWTDAMVHESGIEVRDVPFVTVGGGIGSFVTVDYLRIAGVPAGQIAVLSNIDHPWQTYQYLTRVSQIPVPERIRSDSSSRPDNIWGFPSYALSEAWRERSVRPLLHVLGEPIFADYWTPRAGAVFASLERESARIAYPDMLVKGVVRMVRRRAGGGYFTILTPPAGTTSTKRVAYRSRFVHIAVGYPGLKFLPDLQAFREEHGDFHLVVNAYEPHEHVYESLKTAPGTVMVRGGGIVASRVLQRLMDDREKFGLQTEIEHVFRTFVTGSHGPHRWSRRKGGHGFAYQGFNYPKSVWGGQLKAKMRKLDGEERAAEYRRMGGTNTPKRRRWQQQMQAGRDGGWYRAYRGLVDEVQPGNRLTSIVQRDDGVQRIASDFIIDCTGLEADIADHRLLSDLLTNGGAGRNPLGRLEVERTFEVKGTASGDGALYASGTATLGGYFPGVDTFLGLQVAAQEIADDLARRGWAPRLGPLRSTAQWIRWSLNRPVEGSASWSRS</sequence>
<keyword evidence="2" id="KW-1185">Reference proteome</keyword>
<dbReference type="Proteomes" id="UP000053244">
    <property type="component" value="Unassembled WGS sequence"/>
</dbReference>
<organism evidence="1 2">
    <name type="scientific">Actinoplanes awajinensis subsp. mycoplanecinus</name>
    <dbReference type="NCBI Taxonomy" id="135947"/>
    <lineage>
        <taxon>Bacteria</taxon>
        <taxon>Bacillati</taxon>
        <taxon>Actinomycetota</taxon>
        <taxon>Actinomycetes</taxon>
        <taxon>Micromonosporales</taxon>
        <taxon>Micromonosporaceae</taxon>
        <taxon>Actinoplanes</taxon>
    </lineage>
</organism>
<gene>
    <name evidence="1" type="ORF">ADL15_39745</name>
</gene>
<reference evidence="1 2" key="1">
    <citation type="submission" date="2015-10" db="EMBL/GenBank/DDBJ databases">
        <authorList>
            <person name="Gilbert D.G."/>
        </authorList>
    </citation>
    <scope>NUCLEOTIDE SEQUENCE [LARGE SCALE GENOMIC DNA]</scope>
    <source>
        <strain evidence="1 2">NRRL B-16712</strain>
    </source>
</reference>